<keyword evidence="1" id="KW-0106">Calcium</keyword>
<dbReference type="InterPro" id="IPR018247">
    <property type="entry name" value="EF_Hand_1_Ca_BS"/>
</dbReference>
<comment type="caution">
    <text evidence="3">The sequence shown here is derived from an EMBL/GenBank/DDBJ whole genome shotgun (WGS) entry which is preliminary data.</text>
</comment>
<dbReference type="CDD" id="cd00051">
    <property type="entry name" value="EFh"/>
    <property type="match status" value="1"/>
</dbReference>
<dbReference type="Proteomes" id="UP001634007">
    <property type="component" value="Unassembled WGS sequence"/>
</dbReference>
<protein>
    <recommendedName>
        <fullName evidence="2">EF-hand domain-containing protein</fullName>
    </recommendedName>
</protein>
<dbReference type="SUPFAM" id="SSF47473">
    <property type="entry name" value="EF-hand"/>
    <property type="match status" value="1"/>
</dbReference>
<evidence type="ECO:0000256" key="1">
    <source>
        <dbReference type="ARBA" id="ARBA00022837"/>
    </source>
</evidence>
<feature type="domain" description="EF-hand" evidence="2">
    <location>
        <begin position="20"/>
        <end position="55"/>
    </location>
</feature>
<evidence type="ECO:0000259" key="2">
    <source>
        <dbReference type="PROSITE" id="PS50222"/>
    </source>
</evidence>
<reference evidence="3 4" key="1">
    <citation type="submission" date="2024-11" db="EMBL/GenBank/DDBJ databases">
        <title>Chromosome-level genome assembly of Eucalyptus globulus Labill. provides insights into its genome evolution.</title>
        <authorList>
            <person name="Li X."/>
        </authorList>
    </citation>
    <scope>NUCLEOTIDE SEQUENCE [LARGE SCALE GENOMIC DNA]</scope>
    <source>
        <strain evidence="3">CL2024</strain>
        <tissue evidence="3">Fresh tender leaves</tissue>
    </source>
</reference>
<organism evidence="3 4">
    <name type="scientific">Eucalyptus globulus</name>
    <name type="common">Tasmanian blue gum</name>
    <dbReference type="NCBI Taxonomy" id="34317"/>
    <lineage>
        <taxon>Eukaryota</taxon>
        <taxon>Viridiplantae</taxon>
        <taxon>Streptophyta</taxon>
        <taxon>Embryophyta</taxon>
        <taxon>Tracheophyta</taxon>
        <taxon>Spermatophyta</taxon>
        <taxon>Magnoliopsida</taxon>
        <taxon>eudicotyledons</taxon>
        <taxon>Gunneridae</taxon>
        <taxon>Pentapetalae</taxon>
        <taxon>rosids</taxon>
        <taxon>malvids</taxon>
        <taxon>Myrtales</taxon>
        <taxon>Myrtaceae</taxon>
        <taxon>Myrtoideae</taxon>
        <taxon>Eucalypteae</taxon>
        <taxon>Eucalyptus</taxon>
    </lineage>
</organism>
<dbReference type="Pfam" id="PF00036">
    <property type="entry name" value="EF-hand_1"/>
    <property type="match status" value="1"/>
</dbReference>
<feature type="domain" description="EF-hand" evidence="2">
    <location>
        <begin position="60"/>
        <end position="89"/>
    </location>
</feature>
<dbReference type="Gene3D" id="1.10.238.10">
    <property type="entry name" value="EF-hand"/>
    <property type="match status" value="1"/>
</dbReference>
<dbReference type="Pfam" id="PF13202">
    <property type="entry name" value="EF-hand_5"/>
    <property type="match status" value="1"/>
</dbReference>
<proteinExistence type="predicted"/>
<name>A0ABD3JR96_EUCGL</name>
<evidence type="ECO:0000313" key="4">
    <source>
        <dbReference type="Proteomes" id="UP001634007"/>
    </source>
</evidence>
<sequence length="145" mass="16633">MDIGKVREAALAHYEGLTEDQKQAAQEFFEAMDTDKSGSISIDEFMDFLSHAGFQIDNHDWLFAELDKDDNGTLDFKELVTFHYIVSREEYKELLNSRPSTDEPRRKGQRRDWGEFFARYNKLQGAYQFGQSLGALAVAVGCHIV</sequence>
<dbReference type="InterPro" id="IPR002048">
    <property type="entry name" value="EF_hand_dom"/>
</dbReference>
<keyword evidence="4" id="KW-1185">Reference proteome</keyword>
<dbReference type="SMART" id="SM00054">
    <property type="entry name" value="EFh"/>
    <property type="match status" value="2"/>
</dbReference>
<dbReference type="AlphaFoldDB" id="A0ABD3JR96"/>
<gene>
    <name evidence="3" type="ORF">ACJRO7_031696</name>
</gene>
<dbReference type="PROSITE" id="PS00018">
    <property type="entry name" value="EF_HAND_1"/>
    <property type="match status" value="2"/>
</dbReference>
<dbReference type="EMBL" id="JBJKBG010000008">
    <property type="protein sequence ID" value="KAL3726836.1"/>
    <property type="molecule type" value="Genomic_DNA"/>
</dbReference>
<dbReference type="PROSITE" id="PS50222">
    <property type="entry name" value="EF_HAND_2"/>
    <property type="match status" value="2"/>
</dbReference>
<accession>A0ABD3JR96</accession>
<dbReference type="InterPro" id="IPR011992">
    <property type="entry name" value="EF-hand-dom_pair"/>
</dbReference>
<evidence type="ECO:0000313" key="3">
    <source>
        <dbReference type="EMBL" id="KAL3726836.1"/>
    </source>
</evidence>